<evidence type="ECO:0000259" key="5">
    <source>
        <dbReference type="Pfam" id="PF13407"/>
    </source>
</evidence>
<dbReference type="Pfam" id="PF13407">
    <property type="entry name" value="Peripla_BP_4"/>
    <property type="match status" value="1"/>
</dbReference>
<name>A0A401YNG9_9ACTN</name>
<dbReference type="OrthoDB" id="9769193at2"/>
<dbReference type="GO" id="GO:0030246">
    <property type="term" value="F:carbohydrate binding"/>
    <property type="evidence" value="ECO:0007669"/>
    <property type="project" value="UniProtKB-ARBA"/>
</dbReference>
<dbReference type="AlphaFoldDB" id="A0A401YNG9"/>
<comment type="similarity">
    <text evidence="2">Belongs to the bacterial solute-binding protein 2 family.</text>
</comment>
<organism evidence="6 7">
    <name type="scientific">Embleya hyalina</name>
    <dbReference type="NCBI Taxonomy" id="516124"/>
    <lineage>
        <taxon>Bacteria</taxon>
        <taxon>Bacillati</taxon>
        <taxon>Actinomycetota</taxon>
        <taxon>Actinomycetes</taxon>
        <taxon>Kitasatosporales</taxon>
        <taxon>Streptomycetaceae</taxon>
        <taxon>Embleya</taxon>
    </lineage>
</organism>
<dbReference type="InterPro" id="IPR025997">
    <property type="entry name" value="SBP_2_dom"/>
</dbReference>
<evidence type="ECO:0000256" key="3">
    <source>
        <dbReference type="ARBA" id="ARBA00022729"/>
    </source>
</evidence>
<comment type="subcellular location">
    <subcellularLocation>
        <location evidence="1">Cell envelope</location>
    </subcellularLocation>
</comment>
<feature type="signal peptide" evidence="4">
    <location>
        <begin position="1"/>
        <end position="21"/>
    </location>
</feature>
<sequence length="322" mass="33464">MRRHVKIGSAIAAAVMTTTTAACGGAVSAKAGGDSYTVGIVRFASSDPASESILDAYVDYAEKKGWSVSSVDSQGAPDKAISGIGNYVQKKVDLIVIAIFPSDTLAAGVRQAKGAGIPVVSVGGGTTEGVQVSLDFGRSNAKETGKLLTDDLGNEGDVLLLGYKSGLPCVGREQEVEDRLKATSIHVTRKEVPIPGQVEAGSEFTRAWLTTHPAGKGKLAIWGCFGDPARGAISALQAAGRKDVLVYGHDGTPAAIEAVRRGDLRATSYFDPTAEGARLGALTPEFVTEGTNAKPRDLAPTMYLVTPENVTEFLKVFPKALG</sequence>
<reference evidence="6 7" key="1">
    <citation type="submission" date="2018-12" db="EMBL/GenBank/DDBJ databases">
        <title>Draft genome sequence of Embleya hyalina NBRC 13850T.</title>
        <authorList>
            <person name="Komaki H."/>
            <person name="Hosoyama A."/>
            <person name="Kimura A."/>
            <person name="Ichikawa N."/>
            <person name="Tamura T."/>
        </authorList>
    </citation>
    <scope>NUCLEOTIDE SEQUENCE [LARGE SCALE GENOMIC DNA]</scope>
    <source>
        <strain evidence="6 7">NBRC 13850</strain>
    </source>
</reference>
<protein>
    <submittedName>
        <fullName evidence="6">Transporter</fullName>
    </submittedName>
</protein>
<dbReference type="CDD" id="cd01536">
    <property type="entry name" value="PBP1_ABC_sugar_binding-like"/>
    <property type="match status" value="1"/>
</dbReference>
<proteinExistence type="inferred from homology"/>
<evidence type="ECO:0000256" key="1">
    <source>
        <dbReference type="ARBA" id="ARBA00004196"/>
    </source>
</evidence>
<dbReference type="RefSeq" id="WP_126638224.1">
    <property type="nucleotide sequence ID" value="NZ_BIFH01000019.1"/>
</dbReference>
<dbReference type="Gene3D" id="3.40.50.2300">
    <property type="match status" value="2"/>
</dbReference>
<gene>
    <name evidence="6" type="ORF">EHYA_03844</name>
</gene>
<dbReference type="PROSITE" id="PS51257">
    <property type="entry name" value="PROKAR_LIPOPROTEIN"/>
    <property type="match status" value="1"/>
</dbReference>
<keyword evidence="3 4" id="KW-0732">Signal</keyword>
<feature type="chain" id="PRO_5019383979" evidence="4">
    <location>
        <begin position="22"/>
        <end position="322"/>
    </location>
</feature>
<accession>A0A401YNG9</accession>
<evidence type="ECO:0000313" key="7">
    <source>
        <dbReference type="Proteomes" id="UP000286931"/>
    </source>
</evidence>
<dbReference type="SUPFAM" id="SSF53822">
    <property type="entry name" value="Periplasmic binding protein-like I"/>
    <property type="match status" value="1"/>
</dbReference>
<dbReference type="PANTHER" id="PTHR46847:SF1">
    <property type="entry name" value="D-ALLOSE-BINDING PERIPLASMIC PROTEIN-RELATED"/>
    <property type="match status" value="1"/>
</dbReference>
<dbReference type="InterPro" id="IPR028082">
    <property type="entry name" value="Peripla_BP_I"/>
</dbReference>
<evidence type="ECO:0000313" key="6">
    <source>
        <dbReference type="EMBL" id="GCD96160.1"/>
    </source>
</evidence>
<evidence type="ECO:0000256" key="4">
    <source>
        <dbReference type="SAM" id="SignalP"/>
    </source>
</evidence>
<dbReference type="EMBL" id="BIFH01000019">
    <property type="protein sequence ID" value="GCD96160.1"/>
    <property type="molecule type" value="Genomic_DNA"/>
</dbReference>
<dbReference type="GO" id="GO:0030313">
    <property type="term" value="C:cell envelope"/>
    <property type="evidence" value="ECO:0007669"/>
    <property type="project" value="UniProtKB-SubCell"/>
</dbReference>
<evidence type="ECO:0000256" key="2">
    <source>
        <dbReference type="ARBA" id="ARBA00007639"/>
    </source>
</evidence>
<dbReference type="Proteomes" id="UP000286931">
    <property type="component" value="Unassembled WGS sequence"/>
</dbReference>
<comment type="caution">
    <text evidence="6">The sequence shown here is derived from an EMBL/GenBank/DDBJ whole genome shotgun (WGS) entry which is preliminary data.</text>
</comment>
<dbReference type="PANTHER" id="PTHR46847">
    <property type="entry name" value="D-ALLOSE-BINDING PERIPLASMIC PROTEIN-RELATED"/>
    <property type="match status" value="1"/>
</dbReference>
<keyword evidence="7" id="KW-1185">Reference proteome</keyword>
<feature type="domain" description="Periplasmic binding protein" evidence="5">
    <location>
        <begin position="44"/>
        <end position="277"/>
    </location>
</feature>